<dbReference type="Gene3D" id="2.40.420.20">
    <property type="match status" value="1"/>
</dbReference>
<evidence type="ECO:0000256" key="2">
    <source>
        <dbReference type="ARBA" id="ARBA00009477"/>
    </source>
</evidence>
<dbReference type="EMBL" id="AEQP01000002">
    <property type="protein sequence ID" value="EFV95634.1"/>
    <property type="molecule type" value="Genomic_DNA"/>
</dbReference>
<organism evidence="8 9">
    <name type="scientific">Lautropia mirabilis ATCC 51599</name>
    <dbReference type="NCBI Taxonomy" id="887898"/>
    <lineage>
        <taxon>Bacteria</taxon>
        <taxon>Pseudomonadati</taxon>
        <taxon>Pseudomonadota</taxon>
        <taxon>Betaproteobacteria</taxon>
        <taxon>Burkholderiales</taxon>
        <taxon>Burkholderiaceae</taxon>
        <taxon>Lautropia</taxon>
    </lineage>
</organism>
<dbReference type="PANTHER" id="PTHR30158:SF3">
    <property type="entry name" value="MULTIDRUG EFFLUX PUMP SUBUNIT ACRA-RELATED"/>
    <property type="match status" value="1"/>
</dbReference>
<dbReference type="InterPro" id="IPR058624">
    <property type="entry name" value="MdtA-like_HH"/>
</dbReference>
<evidence type="ECO:0000259" key="5">
    <source>
        <dbReference type="Pfam" id="PF25917"/>
    </source>
</evidence>
<dbReference type="GO" id="GO:0030313">
    <property type="term" value="C:cell envelope"/>
    <property type="evidence" value="ECO:0007669"/>
    <property type="project" value="UniProtKB-SubCell"/>
</dbReference>
<feature type="domain" description="Multidrug resistance protein MdtA-like alpha-helical hairpin" evidence="4">
    <location>
        <begin position="102"/>
        <end position="171"/>
    </location>
</feature>
<evidence type="ECO:0000256" key="3">
    <source>
        <dbReference type="SAM" id="MobiDB-lite"/>
    </source>
</evidence>
<dbReference type="PROSITE" id="PS51257">
    <property type="entry name" value="PROKAR_LIPOPROTEIN"/>
    <property type="match status" value="1"/>
</dbReference>
<feature type="compositionally biased region" description="Low complexity" evidence="3">
    <location>
        <begin position="404"/>
        <end position="430"/>
    </location>
</feature>
<dbReference type="Pfam" id="PF25876">
    <property type="entry name" value="HH_MFP_RND"/>
    <property type="match status" value="1"/>
</dbReference>
<gene>
    <name evidence="8" type="ORF">HMPREF0551_0542</name>
</gene>
<comment type="subcellular location">
    <subcellularLocation>
        <location evidence="1">Cell envelope</location>
    </subcellularLocation>
</comment>
<comment type="caution">
    <text evidence="8">The sequence shown here is derived from an EMBL/GenBank/DDBJ whole genome shotgun (WGS) entry which is preliminary data.</text>
</comment>
<feature type="domain" description="Multidrug resistance protein MdtA-like beta-barrel" evidence="6">
    <location>
        <begin position="208"/>
        <end position="299"/>
    </location>
</feature>
<feature type="domain" description="Multidrug resistance protein MdtA-like barrel-sandwich hybrid" evidence="5">
    <location>
        <begin position="61"/>
        <end position="204"/>
    </location>
</feature>
<feature type="region of interest" description="Disordered" evidence="3">
    <location>
        <begin position="328"/>
        <end position="351"/>
    </location>
</feature>
<evidence type="ECO:0000256" key="1">
    <source>
        <dbReference type="ARBA" id="ARBA00004196"/>
    </source>
</evidence>
<dbReference type="Pfam" id="PF25967">
    <property type="entry name" value="RND-MFP_C"/>
    <property type="match status" value="1"/>
</dbReference>
<feature type="region of interest" description="Disordered" evidence="3">
    <location>
        <begin position="397"/>
        <end position="430"/>
    </location>
</feature>
<dbReference type="SUPFAM" id="SSF111369">
    <property type="entry name" value="HlyD-like secretion proteins"/>
    <property type="match status" value="1"/>
</dbReference>
<dbReference type="Gene3D" id="2.40.30.170">
    <property type="match status" value="1"/>
</dbReference>
<dbReference type="InterPro" id="IPR058627">
    <property type="entry name" value="MdtA-like_C"/>
</dbReference>
<proteinExistence type="inferred from homology"/>
<evidence type="ECO:0000259" key="6">
    <source>
        <dbReference type="Pfam" id="PF25944"/>
    </source>
</evidence>
<dbReference type="GO" id="GO:0046677">
    <property type="term" value="P:response to antibiotic"/>
    <property type="evidence" value="ECO:0007669"/>
    <property type="project" value="TreeGrafter"/>
</dbReference>
<protein>
    <submittedName>
        <fullName evidence="8">Efflux transporter, RND family, MFP subunit</fullName>
    </submittedName>
</protein>
<comment type="similarity">
    <text evidence="2">Belongs to the membrane fusion protein (MFP) (TC 8.A.1) family.</text>
</comment>
<accession>E7RV30</accession>
<dbReference type="PANTHER" id="PTHR30158">
    <property type="entry name" value="ACRA/E-RELATED COMPONENT OF DRUG EFFLUX TRANSPORTER"/>
    <property type="match status" value="1"/>
</dbReference>
<dbReference type="InterPro" id="IPR058625">
    <property type="entry name" value="MdtA-like_BSH"/>
</dbReference>
<feature type="domain" description="Multidrug resistance protein MdtA-like C-terminal permuted SH3" evidence="7">
    <location>
        <begin position="354"/>
        <end position="383"/>
    </location>
</feature>
<dbReference type="Gene3D" id="2.40.50.100">
    <property type="match status" value="1"/>
</dbReference>
<keyword evidence="9" id="KW-1185">Reference proteome</keyword>
<name>E7RV30_9BURK</name>
<dbReference type="Proteomes" id="UP000011021">
    <property type="component" value="Unassembled WGS sequence"/>
</dbReference>
<dbReference type="GO" id="GO:0022857">
    <property type="term" value="F:transmembrane transporter activity"/>
    <property type="evidence" value="ECO:0007669"/>
    <property type="project" value="InterPro"/>
</dbReference>
<evidence type="ECO:0000259" key="4">
    <source>
        <dbReference type="Pfam" id="PF25876"/>
    </source>
</evidence>
<dbReference type="NCBIfam" id="TIGR01730">
    <property type="entry name" value="RND_mfp"/>
    <property type="match status" value="1"/>
</dbReference>
<evidence type="ECO:0000313" key="8">
    <source>
        <dbReference type="EMBL" id="EFV95634.1"/>
    </source>
</evidence>
<dbReference type="Pfam" id="PF25917">
    <property type="entry name" value="BSH_RND"/>
    <property type="match status" value="1"/>
</dbReference>
<dbReference type="eggNOG" id="COG0845">
    <property type="taxonomic scope" value="Bacteria"/>
</dbReference>
<dbReference type="HOGENOM" id="CLU_018816_2_1_4"/>
<reference evidence="8 9" key="1">
    <citation type="submission" date="2010-12" db="EMBL/GenBank/DDBJ databases">
        <authorList>
            <person name="Muzny D."/>
            <person name="Qin X."/>
            <person name="Deng J."/>
            <person name="Jiang H."/>
            <person name="Liu Y."/>
            <person name="Qu J."/>
            <person name="Song X.-Z."/>
            <person name="Zhang L."/>
            <person name="Thornton R."/>
            <person name="Coyle M."/>
            <person name="Francisco L."/>
            <person name="Jackson L."/>
            <person name="Javaid M."/>
            <person name="Korchina V."/>
            <person name="Kovar C."/>
            <person name="Mata R."/>
            <person name="Mathew T."/>
            <person name="Ngo R."/>
            <person name="Nguyen L."/>
            <person name="Nguyen N."/>
            <person name="Okwuonu G."/>
            <person name="Ongeri F."/>
            <person name="Pham C."/>
            <person name="Simmons D."/>
            <person name="Wilczek-Boney K."/>
            <person name="Hale W."/>
            <person name="Jakkamsetti A."/>
            <person name="Pham P."/>
            <person name="Ruth R."/>
            <person name="San Lucas F."/>
            <person name="Warren J."/>
            <person name="Zhang J."/>
            <person name="Zhao Z."/>
            <person name="Zhou C."/>
            <person name="Zhu D."/>
            <person name="Lee S."/>
            <person name="Bess C."/>
            <person name="Blankenburg K."/>
            <person name="Forbes L."/>
            <person name="Fu Q."/>
            <person name="Gubbala S."/>
            <person name="Hirani K."/>
            <person name="Jayaseelan J.C."/>
            <person name="Lara F."/>
            <person name="Munidasa M."/>
            <person name="Palculict T."/>
            <person name="Patil S."/>
            <person name="Pu L.-L."/>
            <person name="Saada N."/>
            <person name="Tang L."/>
            <person name="Weissenberger G."/>
            <person name="Zhu Y."/>
            <person name="Hemphill L."/>
            <person name="Shang Y."/>
            <person name="Youmans B."/>
            <person name="Ayvaz T."/>
            <person name="Ross M."/>
            <person name="Santibanez J."/>
            <person name="Aqrawi P."/>
            <person name="Gross S."/>
            <person name="Joshi V."/>
            <person name="Fowler G."/>
            <person name="Nazareth L."/>
            <person name="Reid J."/>
            <person name="Worley K."/>
            <person name="Petrosino J."/>
            <person name="Highlander S."/>
            <person name="Gibbs R."/>
        </authorList>
    </citation>
    <scope>NUCLEOTIDE SEQUENCE [LARGE SCALE GENOMIC DNA]</scope>
    <source>
        <strain evidence="8 9">ATCC 51599</strain>
    </source>
</reference>
<evidence type="ECO:0000259" key="7">
    <source>
        <dbReference type="Pfam" id="PF25967"/>
    </source>
</evidence>
<dbReference type="AlphaFoldDB" id="E7RV30"/>
<dbReference type="InterPro" id="IPR058626">
    <property type="entry name" value="MdtA-like_b-barrel"/>
</dbReference>
<sequence length="430" mass="44463">MVVKGIVTSVALAAVAACQQGGQQQAAGGGTPPALPVGVIQAQVSPVGLSQNLPGRVEASRVAEIRARAAGILEKRLFKEGSDVKAGQVLFQIDPAPLRAAYNSAQAALVRAQTAEKLAAQKVARYTPLMKANAISKLDYDNAVSAQRQAAADIAVARANLKTAQINLSYATVTSPISGRIGRALVTEGALVGQGAATPLATVQQIDPVYVNITQPASAVMKLRQGLASGKLKAAEGHGESASVRIQFDDGTEYPHKGALLFTDLTVEESTGQVTLRAEVPNPDGTLLPGMYVRAVLDQAAIPDAILVPQQAVTRTAQGDTLTILEPAGTVTMPPQGPNGKPQEVPAATRKQVPVQISGAHGANWVVVGGLKAGDQVMVDGFQLVEMLRVPKVIPVPWKPGQPPVSQQQAAQGGAQGQQPQGADQHGNSK</sequence>
<dbReference type="GO" id="GO:0005886">
    <property type="term" value="C:plasma membrane"/>
    <property type="evidence" value="ECO:0007669"/>
    <property type="project" value="TreeGrafter"/>
</dbReference>
<dbReference type="InterPro" id="IPR006143">
    <property type="entry name" value="RND_pump_MFP"/>
</dbReference>
<dbReference type="RefSeq" id="WP_005672569.1">
    <property type="nucleotide sequence ID" value="NZ_CP146288.1"/>
</dbReference>
<dbReference type="Gene3D" id="1.10.287.470">
    <property type="entry name" value="Helix hairpin bin"/>
    <property type="match status" value="1"/>
</dbReference>
<dbReference type="STRING" id="887898.HMPREF0551_0542"/>
<dbReference type="Pfam" id="PF25944">
    <property type="entry name" value="Beta-barrel_RND"/>
    <property type="match status" value="1"/>
</dbReference>
<evidence type="ECO:0000313" key="9">
    <source>
        <dbReference type="Proteomes" id="UP000011021"/>
    </source>
</evidence>